<protein>
    <submittedName>
        <fullName evidence="1">Uncharacterized protein</fullName>
    </submittedName>
</protein>
<accession>A0AAD4WJ20</accession>
<comment type="caution">
    <text evidence="1">The sequence shown here is derived from an EMBL/GenBank/DDBJ whole genome shotgun (WGS) entry which is preliminary data.</text>
</comment>
<dbReference type="AlphaFoldDB" id="A0AAD4WJ20"/>
<keyword evidence="2" id="KW-1185">Reference proteome</keyword>
<dbReference type="Proteomes" id="UP001054821">
    <property type="component" value="Chromosome 2"/>
</dbReference>
<proteinExistence type="predicted"/>
<name>A0AAD4WJ20_PRUDU</name>
<gene>
    <name evidence="1" type="ORF">L3X38_012310</name>
</gene>
<reference evidence="1 2" key="1">
    <citation type="journal article" date="2022" name="G3 (Bethesda)">
        <title>Whole-genome sequence and methylome profiling of the almond [Prunus dulcis (Mill.) D.A. Webb] cultivar 'Nonpareil'.</title>
        <authorList>
            <person name="D'Amico-Willman K.M."/>
            <person name="Ouma W.Z."/>
            <person name="Meulia T."/>
            <person name="Sideli G.M."/>
            <person name="Gradziel T.M."/>
            <person name="Fresnedo-Ramirez J."/>
        </authorList>
    </citation>
    <scope>NUCLEOTIDE SEQUENCE [LARGE SCALE GENOMIC DNA]</scope>
    <source>
        <strain evidence="1">Clone GOH B32 T37-40</strain>
    </source>
</reference>
<dbReference type="EMBL" id="JAJFAZ020000002">
    <property type="protein sequence ID" value="KAI5344433.1"/>
    <property type="molecule type" value="Genomic_DNA"/>
</dbReference>
<evidence type="ECO:0000313" key="1">
    <source>
        <dbReference type="EMBL" id="KAI5344433.1"/>
    </source>
</evidence>
<evidence type="ECO:0000313" key="2">
    <source>
        <dbReference type="Proteomes" id="UP001054821"/>
    </source>
</evidence>
<organism evidence="1 2">
    <name type="scientific">Prunus dulcis</name>
    <name type="common">Almond</name>
    <name type="synonym">Amygdalus dulcis</name>
    <dbReference type="NCBI Taxonomy" id="3755"/>
    <lineage>
        <taxon>Eukaryota</taxon>
        <taxon>Viridiplantae</taxon>
        <taxon>Streptophyta</taxon>
        <taxon>Embryophyta</taxon>
        <taxon>Tracheophyta</taxon>
        <taxon>Spermatophyta</taxon>
        <taxon>Magnoliopsida</taxon>
        <taxon>eudicotyledons</taxon>
        <taxon>Gunneridae</taxon>
        <taxon>Pentapetalae</taxon>
        <taxon>rosids</taxon>
        <taxon>fabids</taxon>
        <taxon>Rosales</taxon>
        <taxon>Rosaceae</taxon>
        <taxon>Amygdaloideae</taxon>
        <taxon>Amygdaleae</taxon>
        <taxon>Prunus</taxon>
    </lineage>
</organism>
<sequence length="71" mass="8278">MKRIFEINGDYLVQKCPDLARLAPPGHALRHLLTPSPRLHLPRAKRATRETADHLWRFPAASLRRARRNVF</sequence>